<evidence type="ECO:0000313" key="5">
    <source>
        <dbReference type="EMBL" id="AOO13847.1"/>
    </source>
</evidence>
<evidence type="ECO:0000313" key="11">
    <source>
        <dbReference type="Proteomes" id="UP000223288"/>
    </source>
</evidence>
<evidence type="ECO:0000313" key="4">
    <source>
        <dbReference type="EMBL" id="AOO13631.1"/>
    </source>
</evidence>
<name>A0A1D7SIV2_9CAUD</name>
<dbReference type="EMBL" id="KX349304">
    <property type="protein sequence ID" value="AOO14499.1"/>
    <property type="molecule type" value="Genomic_DNA"/>
</dbReference>
<dbReference type="Proteomes" id="UP000226173">
    <property type="component" value="Segment"/>
</dbReference>
<evidence type="ECO:0000256" key="1">
    <source>
        <dbReference type="SAM" id="MobiDB-lite"/>
    </source>
</evidence>
<dbReference type="EMBL" id="KX349303">
    <property type="protein sequence ID" value="AOO14282.1"/>
    <property type="molecule type" value="Genomic_DNA"/>
</dbReference>
<dbReference type="Proteomes" id="UP000225271">
    <property type="component" value="Segment"/>
</dbReference>
<dbReference type="EMBL" id="KX349298">
    <property type="protein sequence ID" value="AOO13199.1"/>
    <property type="molecule type" value="Genomic_DNA"/>
</dbReference>
<gene>
    <name evidence="2" type="ORF">LIS021110_085</name>
    <name evidence="3" type="ORF">LIS110610_085</name>
    <name evidence="4" type="ORF">Np111211_085</name>
    <name evidence="5" type="ORF">Np450711_085</name>
    <name evidence="6" type="ORF">RW030110_085</name>
    <name evidence="7" type="ORF">Sn110110_088</name>
    <name evidence="8" type="ORF">Sn180910_085</name>
    <name evidence="9" type="ORF">Sn230910_085</name>
    <name evidence="10" type="ORF">W1230910_085</name>
</gene>
<evidence type="ECO:0000313" key="10">
    <source>
        <dbReference type="EMBL" id="AOO14931.1"/>
    </source>
</evidence>
<dbReference type="Proteomes" id="UP000223981">
    <property type="component" value="Segment"/>
</dbReference>
<sequence>MANSPVPDQSSEFQKSGMTLITDPKSDKYLHKVRRNRQDPEDQTESTSNGRVPTA</sequence>
<evidence type="ECO:0000313" key="2">
    <source>
        <dbReference type="EMBL" id="AOO13199.1"/>
    </source>
</evidence>
<dbReference type="EMBL" id="KX349306">
    <property type="protein sequence ID" value="AOO14931.1"/>
    <property type="molecule type" value="Genomic_DNA"/>
</dbReference>
<evidence type="ECO:0000313" key="12">
    <source>
        <dbReference type="Proteomes" id="UP000223576"/>
    </source>
</evidence>
<dbReference type="EMBL" id="KX349302">
    <property type="protein sequence ID" value="AOO14063.1"/>
    <property type="molecule type" value="Genomic_DNA"/>
</dbReference>
<feature type="compositionally biased region" description="Polar residues" evidence="1">
    <location>
        <begin position="1"/>
        <end position="19"/>
    </location>
</feature>
<dbReference type="Proteomes" id="UP000224257">
    <property type="component" value="Segment"/>
</dbReference>
<dbReference type="Proteomes" id="UP000223288">
    <property type="component" value="Segment"/>
</dbReference>
<feature type="compositionally biased region" description="Basic and acidic residues" evidence="1">
    <location>
        <begin position="24"/>
        <end position="40"/>
    </location>
</feature>
<proteinExistence type="predicted"/>
<dbReference type="EMBL" id="KX349305">
    <property type="protein sequence ID" value="AOO14715.1"/>
    <property type="molecule type" value="Genomic_DNA"/>
</dbReference>
<feature type="compositionally biased region" description="Polar residues" evidence="1">
    <location>
        <begin position="45"/>
        <end position="55"/>
    </location>
</feature>
<dbReference type="Proteomes" id="UP000223711">
    <property type="component" value="Segment"/>
</dbReference>
<evidence type="ECO:0000313" key="7">
    <source>
        <dbReference type="EMBL" id="AOO14282.1"/>
    </source>
</evidence>
<dbReference type="Proteomes" id="UP000223576">
    <property type="component" value="Segment"/>
</dbReference>
<protein>
    <submittedName>
        <fullName evidence="4">Uncharacterized protein</fullName>
    </submittedName>
</protein>
<evidence type="ECO:0000313" key="3">
    <source>
        <dbReference type="EMBL" id="AOO13415.1"/>
    </source>
</evidence>
<feature type="region of interest" description="Disordered" evidence="1">
    <location>
        <begin position="1"/>
        <end position="55"/>
    </location>
</feature>
<evidence type="ECO:0000313" key="8">
    <source>
        <dbReference type="EMBL" id="AOO14499.1"/>
    </source>
</evidence>
<dbReference type="Proteomes" id="UP000224953">
    <property type="component" value="Genome"/>
</dbReference>
<dbReference type="Proteomes" id="UP000225808">
    <property type="component" value="Segment"/>
</dbReference>
<evidence type="ECO:0000313" key="6">
    <source>
        <dbReference type="EMBL" id="AOO14063.1"/>
    </source>
</evidence>
<dbReference type="EMBL" id="KX349300">
    <property type="protein sequence ID" value="AOO13631.1"/>
    <property type="molecule type" value="Genomic_DNA"/>
</dbReference>
<evidence type="ECO:0000313" key="9">
    <source>
        <dbReference type="EMBL" id="AOO14715.1"/>
    </source>
</evidence>
<dbReference type="EMBL" id="KX349301">
    <property type="protein sequence ID" value="AOO13847.1"/>
    <property type="molecule type" value="Genomic_DNA"/>
</dbReference>
<reference evidence="11 12" key="1">
    <citation type="journal article" date="2016" name="Environ. Microbiol.">
        <title>Genomic diversification of marine cyanophages into stable ecotypes.</title>
        <authorList>
            <person name="Marston M.F."/>
            <person name="Martiny J.B."/>
        </authorList>
    </citation>
    <scope>NUCLEOTIDE SEQUENCE</scope>
    <source>
        <strain evidence="2">LIS_02_1110</strain>
        <strain evidence="3">LIS_22_0610</strain>
        <strain evidence="4">Np_11_1211</strain>
        <strain evidence="5">Np_45_0711</strain>
        <strain evidence="6">RW_03_0110</strain>
        <strain evidence="7">Sn_11_0110</strain>
        <strain evidence="8">Sn_18_0910</strain>
        <strain evidence="9">Sn_23_0910</strain>
        <strain evidence="10">W1_23_0910</strain>
    </source>
</reference>
<dbReference type="EMBL" id="KX349299">
    <property type="protein sequence ID" value="AOO13415.1"/>
    <property type="molecule type" value="Genomic_DNA"/>
</dbReference>
<accession>A0A1D7SIV2</accession>
<organism evidence="4">
    <name type="scientific">Cyanophage S-RIM14</name>
    <dbReference type="NCBI Taxonomy" id="1278423"/>
    <lineage>
        <taxon>Viruses</taxon>
        <taxon>Duplodnaviria</taxon>
        <taxon>Heunggongvirae</taxon>
        <taxon>Uroviricota</taxon>
        <taxon>Caudoviricetes</taxon>
        <taxon>Pantevenvirales</taxon>
        <taxon>Kyanoviridae</taxon>
        <taxon>Ahtivirus</taxon>
        <taxon>Ahtivirus sagseatwo</taxon>
    </lineage>
</organism>